<evidence type="ECO:0000313" key="2">
    <source>
        <dbReference type="EMBL" id="GFY86907.1"/>
    </source>
</evidence>
<dbReference type="PANTHER" id="PTHR34454">
    <property type="entry name" value="TUNICAMYCIN INDUCED PROTEIN"/>
    <property type="match status" value="1"/>
</dbReference>
<keyword evidence="3" id="KW-1185">Reference proteome</keyword>
<dbReference type="AlphaFoldDB" id="A0A7J0EMU8"/>
<organism evidence="2 3">
    <name type="scientific">Actinidia rufa</name>
    <dbReference type="NCBI Taxonomy" id="165716"/>
    <lineage>
        <taxon>Eukaryota</taxon>
        <taxon>Viridiplantae</taxon>
        <taxon>Streptophyta</taxon>
        <taxon>Embryophyta</taxon>
        <taxon>Tracheophyta</taxon>
        <taxon>Spermatophyta</taxon>
        <taxon>Magnoliopsida</taxon>
        <taxon>eudicotyledons</taxon>
        <taxon>Gunneridae</taxon>
        <taxon>Pentapetalae</taxon>
        <taxon>asterids</taxon>
        <taxon>Ericales</taxon>
        <taxon>Actinidiaceae</taxon>
        <taxon>Actinidia</taxon>
    </lineage>
</organism>
<dbReference type="OrthoDB" id="308440at2759"/>
<sequence length="365" mass="41315">MMITPLSLLILQTLITSITAHPTLNISHFIYPKIGDEHRPQPSPFLELFRSGKGWNNSGDVRVSKLESRNAKCGGSQRYEFRLRIGKAELIFELRDEVSSWKKMKKGGDFESVVNAVSSMAVLDAFRVEGPLELRVGGDDELSLLLPLNASHTGLKRILVGEDITVEVRNAQGVSLDHALELALQALQQWLPTGLETLTPILKLLSYQETQLNCCQKNVTSENVYRKRRCPIDSINLRTAMIEKLLRSFLGDKIYQNGGLGFLKANIKASTVVRFKMELERDIRSNDTLQGTLAEWRTRRTVERVWFEVVARIERERLKPLVVKKVRPSTEVDSSGWSNLMSNISFTKFPSILVPPEALTLDVKW</sequence>
<keyword evidence="1" id="KW-0732">Signal</keyword>
<dbReference type="InterPro" id="IPR053283">
    <property type="entry name" value="TUNICAMYCIN_INDUCED_1"/>
</dbReference>
<evidence type="ECO:0000313" key="3">
    <source>
        <dbReference type="Proteomes" id="UP000585474"/>
    </source>
</evidence>
<proteinExistence type="predicted"/>
<dbReference type="Proteomes" id="UP000585474">
    <property type="component" value="Unassembled WGS sequence"/>
</dbReference>
<accession>A0A7J0EMU8</accession>
<feature type="chain" id="PRO_5029699434" evidence="1">
    <location>
        <begin position="21"/>
        <end position="365"/>
    </location>
</feature>
<protein>
    <submittedName>
        <fullName evidence="2">Uncharacterized protein</fullName>
    </submittedName>
</protein>
<comment type="caution">
    <text evidence="2">The sequence shown here is derived from an EMBL/GenBank/DDBJ whole genome shotgun (WGS) entry which is preliminary data.</text>
</comment>
<evidence type="ECO:0000256" key="1">
    <source>
        <dbReference type="SAM" id="SignalP"/>
    </source>
</evidence>
<name>A0A7J0EMU8_9ERIC</name>
<feature type="signal peptide" evidence="1">
    <location>
        <begin position="1"/>
        <end position="20"/>
    </location>
</feature>
<reference evidence="2 3" key="1">
    <citation type="submission" date="2019-07" db="EMBL/GenBank/DDBJ databases">
        <title>De Novo Assembly of kiwifruit Actinidia rufa.</title>
        <authorList>
            <person name="Sugita-Konishi S."/>
            <person name="Sato K."/>
            <person name="Mori E."/>
            <person name="Abe Y."/>
            <person name="Kisaki G."/>
            <person name="Hamano K."/>
            <person name="Suezawa K."/>
            <person name="Otani M."/>
            <person name="Fukuda T."/>
            <person name="Manabe T."/>
            <person name="Gomi K."/>
            <person name="Tabuchi M."/>
            <person name="Akimitsu K."/>
            <person name="Kataoka I."/>
        </authorList>
    </citation>
    <scope>NUCLEOTIDE SEQUENCE [LARGE SCALE GENOMIC DNA]</scope>
    <source>
        <strain evidence="3">cv. Fuchu</strain>
    </source>
</reference>
<dbReference type="PANTHER" id="PTHR34454:SF3">
    <property type="entry name" value="PEPTIDASE I, PUTATIVE-RELATED"/>
    <property type="match status" value="1"/>
</dbReference>
<dbReference type="EMBL" id="BJWL01000005">
    <property type="protein sequence ID" value="GFY86907.1"/>
    <property type="molecule type" value="Genomic_DNA"/>
</dbReference>
<gene>
    <name evidence="2" type="ORF">Acr_05g0005460</name>
</gene>